<protein>
    <submittedName>
        <fullName evidence="3">Uncharacterized protein</fullName>
    </submittedName>
</protein>
<keyword evidence="5" id="KW-1185">Reference proteome</keyword>
<accession>A0A813JDD2</accession>
<evidence type="ECO:0000313" key="5">
    <source>
        <dbReference type="Proteomes" id="UP000654075"/>
    </source>
</evidence>
<evidence type="ECO:0000313" key="3">
    <source>
        <dbReference type="EMBL" id="CAE8672175.1"/>
    </source>
</evidence>
<dbReference type="Pfam" id="PF00023">
    <property type="entry name" value="Ank"/>
    <property type="match status" value="2"/>
</dbReference>
<feature type="region of interest" description="Disordered" evidence="1">
    <location>
        <begin position="149"/>
        <end position="170"/>
    </location>
</feature>
<comment type="caution">
    <text evidence="3">The sequence shown here is derived from an EMBL/GenBank/DDBJ whole genome shotgun (WGS) entry which is preliminary data.</text>
</comment>
<dbReference type="AlphaFoldDB" id="A0A813JDD2"/>
<sequence length="444" mass="48593">MCLGDIQDIRRLLQNSGADPQVIGLGGLTPEEVKCKPRTQDSTLDEARPPCSRVKLGMVVKLAKEQKDKLREIVRETASLTDWLNKGTLFHHDLHCIPSPDTADDEVLCKFISAGKEEHFTFPLDCVVIQGHKYFADFLQELHKRNKKHGRASASASSTTPLPPEHLAQKASQKQTTRPCDFFGSALNLNDVLQAPLPDNRKYRSAELLSGCLIHFVVDGVLNKDLRLVDLECVLQSGAGVFDDHVLYVNARAYFTDQQHLLCSVTSLHLAAFGGCSDCVARLLEASASVETCCVVQPVLKLCGFPDWTPLADAVLGSCMTLPASSTPSAACRLLEGMADPDSGVGCLSCLHLAVVKNADKEVVKVLIDNKADVTLKTSSLIRGSEAYTHVGIPSGIAVSHPLNFVTVPTLRIRMNREVNSWLYSLLRSMDMAPFYTIFIKLLL</sequence>
<dbReference type="OrthoDB" id="416722at2759"/>
<reference evidence="3" key="1">
    <citation type="submission" date="2021-02" db="EMBL/GenBank/DDBJ databases">
        <authorList>
            <person name="Dougan E. K."/>
            <person name="Rhodes N."/>
            <person name="Thang M."/>
            <person name="Chan C."/>
        </authorList>
    </citation>
    <scope>NUCLEOTIDE SEQUENCE</scope>
</reference>
<dbReference type="SUPFAM" id="SSF48403">
    <property type="entry name" value="Ankyrin repeat"/>
    <property type="match status" value="1"/>
</dbReference>
<dbReference type="EMBL" id="CAJNNV010000691">
    <property type="protein sequence ID" value="CAE8583330.1"/>
    <property type="molecule type" value="Genomic_DNA"/>
</dbReference>
<evidence type="ECO:0000313" key="4">
    <source>
        <dbReference type="Proteomes" id="UP000626109"/>
    </source>
</evidence>
<name>A0A813JDD2_POLGL</name>
<dbReference type="InterPro" id="IPR002110">
    <property type="entry name" value="Ankyrin_rpt"/>
</dbReference>
<dbReference type="Gene3D" id="1.25.40.20">
    <property type="entry name" value="Ankyrin repeat-containing domain"/>
    <property type="match status" value="1"/>
</dbReference>
<evidence type="ECO:0000256" key="1">
    <source>
        <dbReference type="SAM" id="MobiDB-lite"/>
    </source>
</evidence>
<dbReference type="Proteomes" id="UP000626109">
    <property type="component" value="Unassembled WGS sequence"/>
</dbReference>
<organism evidence="3 4">
    <name type="scientific">Polarella glacialis</name>
    <name type="common">Dinoflagellate</name>
    <dbReference type="NCBI Taxonomy" id="89957"/>
    <lineage>
        <taxon>Eukaryota</taxon>
        <taxon>Sar</taxon>
        <taxon>Alveolata</taxon>
        <taxon>Dinophyceae</taxon>
        <taxon>Suessiales</taxon>
        <taxon>Suessiaceae</taxon>
        <taxon>Polarella</taxon>
    </lineage>
</organism>
<evidence type="ECO:0000313" key="2">
    <source>
        <dbReference type="EMBL" id="CAE8583330.1"/>
    </source>
</evidence>
<dbReference type="InterPro" id="IPR036770">
    <property type="entry name" value="Ankyrin_rpt-contain_sf"/>
</dbReference>
<dbReference type="Proteomes" id="UP000654075">
    <property type="component" value="Unassembled WGS sequence"/>
</dbReference>
<gene>
    <name evidence="2" type="ORF">PGLA1383_LOCUS2306</name>
    <name evidence="3" type="ORF">PGLA2088_LOCUS17924</name>
</gene>
<dbReference type="SMART" id="SM00248">
    <property type="entry name" value="ANK"/>
    <property type="match status" value="2"/>
</dbReference>
<dbReference type="EMBL" id="CAJNNW010024392">
    <property type="protein sequence ID" value="CAE8672175.1"/>
    <property type="molecule type" value="Genomic_DNA"/>
</dbReference>
<proteinExistence type="predicted"/>